<dbReference type="InterPro" id="IPR034474">
    <property type="entry name" value="Methyltransferase_Class_D"/>
</dbReference>
<dbReference type="SFLD" id="SFLDS00029">
    <property type="entry name" value="Radical_SAM"/>
    <property type="match status" value="1"/>
</dbReference>
<dbReference type="PROSITE" id="PS51918">
    <property type="entry name" value="RADICAL_SAM"/>
    <property type="match status" value="1"/>
</dbReference>
<dbReference type="Proteomes" id="UP000317909">
    <property type="component" value="Chromosome"/>
</dbReference>
<evidence type="ECO:0000259" key="6">
    <source>
        <dbReference type="PROSITE" id="PS51918"/>
    </source>
</evidence>
<dbReference type="OrthoDB" id="7021155at2"/>
<dbReference type="GO" id="GO:0003824">
    <property type="term" value="F:catalytic activity"/>
    <property type="evidence" value="ECO:0007669"/>
    <property type="project" value="InterPro"/>
</dbReference>
<dbReference type="PANTHER" id="PTHR43306">
    <property type="entry name" value="7,8-DIHYDRO-6-HYDROXYMETHYLPTERIN DIMETHYLTRANSFERASE"/>
    <property type="match status" value="1"/>
</dbReference>
<keyword evidence="8" id="KW-1185">Reference proteome</keyword>
<organism evidence="7 8">
    <name type="scientific">Lacipirellula limnantheis</name>
    <dbReference type="NCBI Taxonomy" id="2528024"/>
    <lineage>
        <taxon>Bacteria</taxon>
        <taxon>Pseudomonadati</taxon>
        <taxon>Planctomycetota</taxon>
        <taxon>Planctomycetia</taxon>
        <taxon>Pirellulales</taxon>
        <taxon>Lacipirellulaceae</taxon>
        <taxon>Lacipirellula</taxon>
    </lineage>
</organism>
<keyword evidence="4" id="KW-0408">Iron</keyword>
<evidence type="ECO:0000313" key="7">
    <source>
        <dbReference type="EMBL" id="QDT75369.1"/>
    </source>
</evidence>
<dbReference type="InterPro" id="IPR058240">
    <property type="entry name" value="rSAM_sf"/>
</dbReference>
<dbReference type="SUPFAM" id="SSF102114">
    <property type="entry name" value="Radical SAM enzymes"/>
    <property type="match status" value="1"/>
</dbReference>
<protein>
    <submittedName>
        <fullName evidence="7">Cyclic pyranopterin monophosphate synthase</fullName>
    </submittedName>
</protein>
<dbReference type="EMBL" id="CP036339">
    <property type="protein sequence ID" value="QDT75369.1"/>
    <property type="molecule type" value="Genomic_DNA"/>
</dbReference>
<keyword evidence="2" id="KW-0949">S-adenosyl-L-methionine</keyword>
<dbReference type="Pfam" id="PF04055">
    <property type="entry name" value="Radical_SAM"/>
    <property type="match status" value="1"/>
</dbReference>
<keyword evidence="5" id="KW-0411">Iron-sulfur</keyword>
<evidence type="ECO:0000256" key="3">
    <source>
        <dbReference type="ARBA" id="ARBA00022723"/>
    </source>
</evidence>
<dbReference type="InterPro" id="IPR007197">
    <property type="entry name" value="rSAM"/>
</dbReference>
<dbReference type="SFLD" id="SFLDG01100">
    <property type="entry name" value="methyltransferase_(Class_D)"/>
    <property type="match status" value="1"/>
</dbReference>
<keyword evidence="3" id="KW-0479">Metal-binding</keyword>
<dbReference type="KEGG" id="llh:I41_45790"/>
<evidence type="ECO:0000256" key="1">
    <source>
        <dbReference type="ARBA" id="ARBA00001966"/>
    </source>
</evidence>
<feature type="domain" description="Radical SAM core" evidence="6">
    <location>
        <begin position="90"/>
        <end position="311"/>
    </location>
</feature>
<dbReference type="CDD" id="cd01335">
    <property type="entry name" value="Radical_SAM"/>
    <property type="match status" value="1"/>
</dbReference>
<dbReference type="AlphaFoldDB" id="A0A517U418"/>
<reference evidence="7 8" key="1">
    <citation type="submission" date="2019-02" db="EMBL/GenBank/DDBJ databases">
        <title>Deep-cultivation of Planctomycetes and their phenomic and genomic characterization uncovers novel biology.</title>
        <authorList>
            <person name="Wiegand S."/>
            <person name="Jogler M."/>
            <person name="Boedeker C."/>
            <person name="Pinto D."/>
            <person name="Vollmers J."/>
            <person name="Rivas-Marin E."/>
            <person name="Kohn T."/>
            <person name="Peeters S.H."/>
            <person name="Heuer A."/>
            <person name="Rast P."/>
            <person name="Oberbeckmann S."/>
            <person name="Bunk B."/>
            <person name="Jeske O."/>
            <person name="Meyerdierks A."/>
            <person name="Storesund J.E."/>
            <person name="Kallscheuer N."/>
            <person name="Luecker S."/>
            <person name="Lage O.M."/>
            <person name="Pohl T."/>
            <person name="Merkel B.J."/>
            <person name="Hornburger P."/>
            <person name="Mueller R.-W."/>
            <person name="Bruemmer F."/>
            <person name="Labrenz M."/>
            <person name="Spormann A.M."/>
            <person name="Op den Camp H."/>
            <person name="Overmann J."/>
            <person name="Amann R."/>
            <person name="Jetten M.S.M."/>
            <person name="Mascher T."/>
            <person name="Medema M.H."/>
            <person name="Devos D.P."/>
            <person name="Kaster A.-K."/>
            <person name="Ovreas L."/>
            <person name="Rohde M."/>
            <person name="Galperin M.Y."/>
            <person name="Jogler C."/>
        </authorList>
    </citation>
    <scope>NUCLEOTIDE SEQUENCE [LARGE SCALE GENOMIC DNA]</scope>
    <source>
        <strain evidence="7 8">I41</strain>
    </source>
</reference>
<dbReference type="RefSeq" id="WP_145435029.1">
    <property type="nucleotide sequence ID" value="NZ_CP036339.1"/>
</dbReference>
<evidence type="ECO:0000256" key="4">
    <source>
        <dbReference type="ARBA" id="ARBA00023004"/>
    </source>
</evidence>
<dbReference type="Gene3D" id="3.20.20.70">
    <property type="entry name" value="Aldolase class I"/>
    <property type="match status" value="1"/>
</dbReference>
<gene>
    <name evidence="7" type="primary">moaA_2</name>
    <name evidence="7" type="ORF">I41_45790</name>
</gene>
<evidence type="ECO:0000256" key="2">
    <source>
        <dbReference type="ARBA" id="ARBA00022691"/>
    </source>
</evidence>
<proteinExistence type="predicted"/>
<dbReference type="GO" id="GO:0051536">
    <property type="term" value="F:iron-sulfur cluster binding"/>
    <property type="evidence" value="ECO:0007669"/>
    <property type="project" value="UniProtKB-KW"/>
</dbReference>
<dbReference type="GO" id="GO:0046872">
    <property type="term" value="F:metal ion binding"/>
    <property type="evidence" value="ECO:0007669"/>
    <property type="project" value="UniProtKB-KW"/>
</dbReference>
<dbReference type="PANTHER" id="PTHR43306:SF1">
    <property type="entry name" value="7,8-DIHYDRO-6-HYDROXYMETHYLPTERIN DIMETHYLTRANSFERASE"/>
    <property type="match status" value="1"/>
</dbReference>
<dbReference type="SFLD" id="SFLDG01067">
    <property type="entry name" value="SPASM/twitch_domain_containing"/>
    <property type="match status" value="1"/>
</dbReference>
<evidence type="ECO:0000256" key="5">
    <source>
        <dbReference type="ARBA" id="ARBA00023014"/>
    </source>
</evidence>
<comment type="cofactor">
    <cofactor evidence="1">
        <name>[4Fe-4S] cluster</name>
        <dbReference type="ChEBI" id="CHEBI:49883"/>
    </cofactor>
</comment>
<accession>A0A517U418</accession>
<dbReference type="InterPro" id="IPR056488">
    <property type="entry name" value="Zn_ribbon_HMPTM"/>
</dbReference>
<evidence type="ECO:0000313" key="8">
    <source>
        <dbReference type="Proteomes" id="UP000317909"/>
    </source>
</evidence>
<sequence>MGITLRDYTFLGATQSLCPECLTLVPAKIVERGGRVYFRKRCPTHGRREDFVCSDVRWWDRTDYSLPGKMPNEFGVEPKLGCPFDCGLCTEHEQHTCIGLLEITSSCNLECPMCFASSGPGGKHLSFAECRRAIDRLVAVEGRPEILQLSGGEPTIHPEFLSIWRYACDQPIDIVMINTNGLRLAHDQALVDALAEQRGRTEVYLQFDGFDDQGCRTLRGESMVETKLRAIERLGAAGVRTILVSTVQPGVNDHELGKLVEFGLERPWVTGVSFQPASYVGRHLLPAELERRVTFPDILRGICDQTGLGGAGGWVESDFAPLPCAHPNAHSLAYAYRSGGEVVPLARFVDLDNHLDLLSGRITFNRERARELIGEYLSRMACGGVDCGCGDPSQLLPVLTGSVAGDVRHVDDGRGEAKSASDRVAQEFFGRALLEDLGPEDVFRITTTSFMDAYNFDVRQEMKACVHFVLPSGHLVPFSAYNLLYRDGRVKLPRLMQDFTAECAEDTESLERVLGG</sequence>
<name>A0A517U418_9BACT</name>
<dbReference type="InterPro" id="IPR013785">
    <property type="entry name" value="Aldolase_TIM"/>
</dbReference>
<dbReference type="Pfam" id="PF23545">
    <property type="entry name" value="Zn_ribbon_HMPTM"/>
    <property type="match status" value="1"/>
</dbReference>